<evidence type="ECO:0000313" key="2">
    <source>
        <dbReference type="Proteomes" id="UP001158576"/>
    </source>
</evidence>
<name>A0ABN7T8J4_OIKDI</name>
<sequence>METNLSYENLTADQKRKLKEIFQVDDQVEDDYTEIGVRFDDESAIAEFYNALPAEQKAEFLDTNDNVLEDNSVADEDDSNRQRRRYLENRIQTFLGYRGNTAVLLRALEPHVARKRRLRRAVDEARELLDRQKARHLAQMLREQMPEEHRVYDEARQAYRNVAESEDERRFVYLTGMRERIETQLRNAQNELRRLPRP</sequence>
<protein>
    <submittedName>
        <fullName evidence="1">Oidioi.mRNA.OKI2018_I69.chr2.g8209.t1.cds</fullName>
    </submittedName>
</protein>
<accession>A0ABN7T8J4</accession>
<organism evidence="1 2">
    <name type="scientific">Oikopleura dioica</name>
    <name type="common">Tunicate</name>
    <dbReference type="NCBI Taxonomy" id="34765"/>
    <lineage>
        <taxon>Eukaryota</taxon>
        <taxon>Metazoa</taxon>
        <taxon>Chordata</taxon>
        <taxon>Tunicata</taxon>
        <taxon>Appendicularia</taxon>
        <taxon>Copelata</taxon>
        <taxon>Oikopleuridae</taxon>
        <taxon>Oikopleura</taxon>
    </lineage>
</organism>
<evidence type="ECO:0000313" key="1">
    <source>
        <dbReference type="EMBL" id="CAG5114141.1"/>
    </source>
</evidence>
<proteinExistence type="predicted"/>
<dbReference type="EMBL" id="OU015567">
    <property type="protein sequence ID" value="CAG5114141.1"/>
    <property type="molecule type" value="Genomic_DNA"/>
</dbReference>
<reference evidence="1 2" key="1">
    <citation type="submission" date="2021-04" db="EMBL/GenBank/DDBJ databases">
        <authorList>
            <person name="Bliznina A."/>
        </authorList>
    </citation>
    <scope>NUCLEOTIDE SEQUENCE [LARGE SCALE GENOMIC DNA]</scope>
</reference>
<keyword evidence="2" id="KW-1185">Reference proteome</keyword>
<gene>
    <name evidence="1" type="ORF">OKIOD_LOCUS16974</name>
</gene>
<dbReference type="Proteomes" id="UP001158576">
    <property type="component" value="Chromosome 2"/>
</dbReference>